<dbReference type="AlphaFoldDB" id="A0AAV2H1U1"/>
<evidence type="ECO:0000313" key="4">
    <source>
        <dbReference type="Proteomes" id="UP001497497"/>
    </source>
</evidence>
<organism evidence="3 4">
    <name type="scientific">Lymnaea stagnalis</name>
    <name type="common">Great pond snail</name>
    <name type="synonym">Helix stagnalis</name>
    <dbReference type="NCBI Taxonomy" id="6523"/>
    <lineage>
        <taxon>Eukaryota</taxon>
        <taxon>Metazoa</taxon>
        <taxon>Spiralia</taxon>
        <taxon>Lophotrochozoa</taxon>
        <taxon>Mollusca</taxon>
        <taxon>Gastropoda</taxon>
        <taxon>Heterobranchia</taxon>
        <taxon>Euthyneura</taxon>
        <taxon>Panpulmonata</taxon>
        <taxon>Hygrophila</taxon>
        <taxon>Lymnaeoidea</taxon>
        <taxon>Lymnaeidae</taxon>
        <taxon>Lymnaea</taxon>
    </lineage>
</organism>
<dbReference type="PROSITE" id="PS51154">
    <property type="entry name" value="MACRO"/>
    <property type="match status" value="1"/>
</dbReference>
<dbReference type="PANTHER" id="PTHR11106">
    <property type="entry name" value="GANGLIOSIDE INDUCED DIFFERENTIATION ASSOCIATED PROTEIN 2-RELATED"/>
    <property type="match status" value="1"/>
</dbReference>
<name>A0AAV2H1U1_LYMST</name>
<feature type="compositionally biased region" description="Polar residues" evidence="1">
    <location>
        <begin position="301"/>
        <end position="324"/>
    </location>
</feature>
<dbReference type="Gene3D" id="3.40.220.10">
    <property type="entry name" value="Leucine Aminopeptidase, subunit E, domain 1"/>
    <property type="match status" value="1"/>
</dbReference>
<dbReference type="SUPFAM" id="SSF52949">
    <property type="entry name" value="Macro domain-like"/>
    <property type="match status" value="1"/>
</dbReference>
<dbReference type="InterPro" id="IPR043472">
    <property type="entry name" value="Macro_dom-like"/>
</dbReference>
<protein>
    <recommendedName>
        <fullName evidence="2">Macro domain-containing protein</fullName>
    </recommendedName>
</protein>
<evidence type="ECO:0000259" key="2">
    <source>
        <dbReference type="PROSITE" id="PS51154"/>
    </source>
</evidence>
<keyword evidence="4" id="KW-1185">Reference proteome</keyword>
<reference evidence="3 4" key="1">
    <citation type="submission" date="2024-04" db="EMBL/GenBank/DDBJ databases">
        <authorList>
            <consortium name="Genoscope - CEA"/>
            <person name="William W."/>
        </authorList>
    </citation>
    <scope>NUCLEOTIDE SEQUENCE [LARGE SCALE GENOMIC DNA]</scope>
</reference>
<dbReference type="SMART" id="SM00506">
    <property type="entry name" value="A1pp"/>
    <property type="match status" value="1"/>
</dbReference>
<feature type="region of interest" description="Disordered" evidence="1">
    <location>
        <begin position="290"/>
        <end position="333"/>
    </location>
</feature>
<evidence type="ECO:0000256" key="1">
    <source>
        <dbReference type="SAM" id="MobiDB-lite"/>
    </source>
</evidence>
<sequence length="366" mass="39710">LGKSVSKHCAPKSGGASGFVDECDSQKDLAARVKKPSPTAKPTPKPTSQLDAGQINLDERLIKGSAGSRKFDESQMRPQFYVGPKTRLKVYVRKLDITKLDADAIVSSADRRLRHFGRVAQAIASAAGPSLVNECESYRRTLESLDVTDVFVSNGGLLKAKYVLHAVGPKFEACTDNKLSTDLRRTVVRCLVEASRLQCESVALPSICSVALILTKEQIAQCYTEAVKSFDDFADKLGVVPVKDVWFVDINEIMVDAIQRKCMNEWDRPVDTAVSRGDFQFAQKHLAERNGRSGSAAVQDEYQQPLPQATKQRSRSHQTVSQADATKGAPAPNAKALLSPSVAAYTKALLSPSVAAYTKALLSPSV</sequence>
<dbReference type="InterPro" id="IPR002589">
    <property type="entry name" value="Macro_dom"/>
</dbReference>
<dbReference type="EMBL" id="CAXITT010000016">
    <property type="protein sequence ID" value="CAL1527350.1"/>
    <property type="molecule type" value="Genomic_DNA"/>
</dbReference>
<evidence type="ECO:0000313" key="3">
    <source>
        <dbReference type="EMBL" id="CAL1527350.1"/>
    </source>
</evidence>
<dbReference type="Pfam" id="PF01661">
    <property type="entry name" value="Macro"/>
    <property type="match status" value="1"/>
</dbReference>
<dbReference type="Proteomes" id="UP001497497">
    <property type="component" value="Unassembled WGS sequence"/>
</dbReference>
<accession>A0AAV2H1U1</accession>
<feature type="region of interest" description="Disordered" evidence="1">
    <location>
        <begin position="30"/>
        <end position="53"/>
    </location>
</feature>
<feature type="domain" description="Macro" evidence="2">
    <location>
        <begin position="77"/>
        <end position="266"/>
    </location>
</feature>
<feature type="non-terminal residue" evidence="3">
    <location>
        <position position="366"/>
    </location>
</feature>
<feature type="non-terminal residue" evidence="3">
    <location>
        <position position="1"/>
    </location>
</feature>
<gene>
    <name evidence="3" type="ORF">GSLYS_00001527001</name>
</gene>
<comment type="caution">
    <text evidence="3">The sequence shown here is derived from an EMBL/GenBank/DDBJ whole genome shotgun (WGS) entry which is preliminary data.</text>
</comment>
<proteinExistence type="predicted"/>